<comment type="caution">
    <text evidence="5">The sequence shown here is derived from an EMBL/GenBank/DDBJ whole genome shotgun (WGS) entry which is preliminary data.</text>
</comment>
<dbReference type="AlphaFoldDB" id="A0A939LX33"/>
<dbReference type="InterPro" id="IPR001034">
    <property type="entry name" value="DeoR_HTH"/>
</dbReference>
<dbReference type="GO" id="GO:0003677">
    <property type="term" value="F:DNA binding"/>
    <property type="evidence" value="ECO:0007669"/>
    <property type="project" value="UniProtKB-KW"/>
</dbReference>
<protein>
    <submittedName>
        <fullName evidence="5">DeoR/GlpR transcriptional regulator</fullName>
    </submittedName>
</protein>
<dbReference type="InterPro" id="IPR050313">
    <property type="entry name" value="Carb_Metab_HTH_regulators"/>
</dbReference>
<dbReference type="SMART" id="SM01134">
    <property type="entry name" value="DeoRC"/>
    <property type="match status" value="1"/>
</dbReference>
<dbReference type="RefSeq" id="WP_208046766.1">
    <property type="nucleotide sequence ID" value="NZ_JAGDYL010000028.1"/>
</dbReference>
<dbReference type="SUPFAM" id="SSF100950">
    <property type="entry name" value="NagB/RpiA/CoA transferase-like"/>
    <property type="match status" value="1"/>
</dbReference>
<evidence type="ECO:0000256" key="2">
    <source>
        <dbReference type="ARBA" id="ARBA00023125"/>
    </source>
</evidence>
<dbReference type="Pfam" id="PF00455">
    <property type="entry name" value="DeoRC"/>
    <property type="match status" value="1"/>
</dbReference>
<keyword evidence="3" id="KW-0804">Transcription</keyword>
<dbReference type="InterPro" id="IPR018356">
    <property type="entry name" value="Tscrpt_reg_HTH_DeoR_CS"/>
</dbReference>
<gene>
    <name evidence="5" type="ORF">J4H91_13410</name>
</gene>
<accession>A0A939LX33</accession>
<proteinExistence type="predicted"/>
<dbReference type="SUPFAM" id="SSF46785">
    <property type="entry name" value="Winged helix' DNA-binding domain"/>
    <property type="match status" value="1"/>
</dbReference>
<keyword evidence="1" id="KW-0805">Transcription regulation</keyword>
<keyword evidence="2" id="KW-0238">DNA-binding</keyword>
<dbReference type="SMART" id="SM00420">
    <property type="entry name" value="HTH_DEOR"/>
    <property type="match status" value="1"/>
</dbReference>
<evidence type="ECO:0000313" key="5">
    <source>
        <dbReference type="EMBL" id="MBO1806305.1"/>
    </source>
</evidence>
<dbReference type="PANTHER" id="PTHR30363">
    <property type="entry name" value="HTH-TYPE TRANSCRIPTIONAL REGULATOR SRLR-RELATED"/>
    <property type="match status" value="1"/>
</dbReference>
<dbReference type="PANTHER" id="PTHR30363:SF44">
    <property type="entry name" value="AGA OPERON TRANSCRIPTIONAL REPRESSOR-RELATED"/>
    <property type="match status" value="1"/>
</dbReference>
<dbReference type="GO" id="GO:0003700">
    <property type="term" value="F:DNA-binding transcription factor activity"/>
    <property type="evidence" value="ECO:0007669"/>
    <property type="project" value="InterPro"/>
</dbReference>
<dbReference type="InterPro" id="IPR036388">
    <property type="entry name" value="WH-like_DNA-bd_sf"/>
</dbReference>
<reference evidence="5" key="1">
    <citation type="submission" date="2021-03" db="EMBL/GenBank/DDBJ databases">
        <title>Leucobacter chromiisoli sp. nov., isolated from chromium-containing soil of chemical plant.</title>
        <authorList>
            <person name="Xu Z."/>
        </authorList>
    </citation>
    <scope>NUCLEOTIDE SEQUENCE</scope>
    <source>
        <strain evidence="5">A2</strain>
    </source>
</reference>
<evidence type="ECO:0000256" key="1">
    <source>
        <dbReference type="ARBA" id="ARBA00023015"/>
    </source>
</evidence>
<evidence type="ECO:0000313" key="6">
    <source>
        <dbReference type="Proteomes" id="UP000664398"/>
    </source>
</evidence>
<feature type="domain" description="HTH deoR-type" evidence="4">
    <location>
        <begin position="7"/>
        <end position="62"/>
    </location>
</feature>
<dbReference type="Proteomes" id="UP000664398">
    <property type="component" value="Unassembled WGS sequence"/>
</dbReference>
<dbReference type="InterPro" id="IPR036390">
    <property type="entry name" value="WH_DNA-bd_sf"/>
</dbReference>
<dbReference type="PRINTS" id="PR00037">
    <property type="entry name" value="HTHLACR"/>
</dbReference>
<dbReference type="Pfam" id="PF08220">
    <property type="entry name" value="HTH_DeoR"/>
    <property type="match status" value="1"/>
</dbReference>
<organism evidence="5 6">
    <name type="scientific">Leucobacter ruminantium</name>
    <dbReference type="NCBI Taxonomy" id="1289170"/>
    <lineage>
        <taxon>Bacteria</taxon>
        <taxon>Bacillati</taxon>
        <taxon>Actinomycetota</taxon>
        <taxon>Actinomycetes</taxon>
        <taxon>Micrococcales</taxon>
        <taxon>Microbacteriaceae</taxon>
        <taxon>Leucobacter</taxon>
    </lineage>
</organism>
<keyword evidence="6" id="KW-1185">Reference proteome</keyword>
<name>A0A939LX33_9MICO</name>
<dbReference type="InterPro" id="IPR037171">
    <property type="entry name" value="NagB/RpiA_transferase-like"/>
</dbReference>
<evidence type="ECO:0000259" key="4">
    <source>
        <dbReference type="PROSITE" id="PS51000"/>
    </source>
</evidence>
<evidence type="ECO:0000256" key="3">
    <source>
        <dbReference type="ARBA" id="ARBA00023163"/>
    </source>
</evidence>
<dbReference type="Gene3D" id="1.10.10.10">
    <property type="entry name" value="Winged helix-like DNA-binding domain superfamily/Winged helix DNA-binding domain"/>
    <property type="match status" value="1"/>
</dbReference>
<dbReference type="PROSITE" id="PS00894">
    <property type="entry name" value="HTH_DEOR_1"/>
    <property type="match status" value="1"/>
</dbReference>
<sequence length="262" mass="28673">MASRSDVDQRRSEISTLVSEQGFVRVAELANRFGVTAMTIHRDLDALDARGALTKVRSGARATPFEEQERNVAFREHHMVPQKAAIAAAASDWLDTQEDVRVVALDDSTTALALVPALLERAGLTIVTNSHIIIDRVSAVPKSRLIAIGGSYSHEFMSFNGSAAIDGIRALQIDVAFISATAVGNHATFHPAEVPLLTKRALMNQSEQTVLLVDHTKFERRALHRQARLDEFAAVVVDDGIDEKHLERLREQVETVIVAPVA</sequence>
<dbReference type="PROSITE" id="PS51000">
    <property type="entry name" value="HTH_DEOR_2"/>
    <property type="match status" value="1"/>
</dbReference>
<dbReference type="InterPro" id="IPR014036">
    <property type="entry name" value="DeoR-like_C"/>
</dbReference>
<dbReference type="EMBL" id="JAGDYL010000028">
    <property type="protein sequence ID" value="MBO1806305.1"/>
    <property type="molecule type" value="Genomic_DNA"/>
</dbReference>